<keyword evidence="1" id="KW-1133">Transmembrane helix</keyword>
<dbReference type="EMBL" id="KF483846">
    <property type="protein sequence ID" value="AHC55139.1"/>
    <property type="molecule type" value="Genomic_DNA"/>
</dbReference>
<keyword evidence="1" id="KW-0472">Membrane</keyword>
<feature type="transmembrane region" description="Helical" evidence="1">
    <location>
        <begin position="6"/>
        <end position="22"/>
    </location>
</feature>
<feature type="transmembrane region" description="Helical" evidence="1">
    <location>
        <begin position="59"/>
        <end position="82"/>
    </location>
</feature>
<name>V9SGV7_9VIRU</name>
<protein>
    <submittedName>
        <fullName evidence="2">Uncharacterized protein</fullName>
    </submittedName>
</protein>
<sequence length="106" mass="11892">MKVFLWIIALILVEILVIYNMNKYIVLGEKRLSYFLIAIVGYAALGYIILHILESVDDLNLFFTFKGLATTLIAFALGFFVFRESPPSLKQSIGIAFGVLAIFLLA</sequence>
<feature type="transmembrane region" description="Helical" evidence="1">
    <location>
        <begin position="89"/>
        <end position="105"/>
    </location>
</feature>
<evidence type="ECO:0000256" key="1">
    <source>
        <dbReference type="SAM" id="Phobius"/>
    </source>
</evidence>
<evidence type="ECO:0000313" key="2">
    <source>
        <dbReference type="EMBL" id="AHC55139.1"/>
    </source>
</evidence>
<gene>
    <name evidence="2" type="ORF">TNS_ORF421</name>
</gene>
<keyword evidence="3" id="KW-1185">Reference proteome</keyword>
<feature type="transmembrane region" description="Helical" evidence="1">
    <location>
        <begin position="34"/>
        <end position="53"/>
    </location>
</feature>
<reference evidence="2 3" key="1">
    <citation type="journal article" date="2014" name="Arch. Virol.">
        <title>Complete genome sequence of Tunisvirus, a new member of the proposed family Marseilleviridae.</title>
        <authorList>
            <person name="Aherfi S."/>
            <person name="Boughalmi M."/>
            <person name="Pagnier I."/>
            <person name="Fournous G."/>
            <person name="La Scola B."/>
            <person name="Raoult D."/>
            <person name="Colson P."/>
        </authorList>
    </citation>
    <scope>NUCLEOTIDE SEQUENCE [LARGE SCALE GENOMIC DNA]</scope>
    <source>
        <strain evidence="2 3">U484</strain>
    </source>
</reference>
<dbReference type="Proteomes" id="UP000232615">
    <property type="component" value="Segment"/>
</dbReference>
<organism evidence="2 3">
    <name type="scientific">Tunisvirus fontaine2</name>
    <dbReference type="NCBI Taxonomy" id="1421067"/>
    <lineage>
        <taxon>Viruses</taxon>
        <taxon>Varidnaviria</taxon>
        <taxon>Bamfordvirae</taxon>
        <taxon>Nucleocytoviricota</taxon>
        <taxon>Megaviricetes</taxon>
        <taxon>Pimascovirales</taxon>
        <taxon>Pimascovirales incertae sedis</taxon>
        <taxon>Marseilleviridae</taxon>
        <taxon>Losannavirus</taxon>
        <taxon>Losannavirus tunisense</taxon>
    </lineage>
</organism>
<accession>V9SGV7</accession>
<evidence type="ECO:0000313" key="3">
    <source>
        <dbReference type="Proteomes" id="UP000232615"/>
    </source>
</evidence>
<keyword evidence="1" id="KW-0812">Transmembrane</keyword>
<proteinExistence type="predicted"/>